<evidence type="ECO:0000313" key="2">
    <source>
        <dbReference type="Proteomes" id="UP000018461"/>
    </source>
</evidence>
<dbReference type="HOGENOM" id="CLU_048266_0_0_9"/>
<dbReference type="AlphaFoldDB" id="G9WJW2"/>
<name>G9WJW2_9FIRM</name>
<accession>G9WJW2</accession>
<dbReference type="EMBL" id="AFZC02000003">
    <property type="protein sequence ID" value="EHL14159.1"/>
    <property type="molecule type" value="Genomic_DNA"/>
</dbReference>
<dbReference type="Pfam" id="PF13310">
    <property type="entry name" value="Virulence_RhuM"/>
    <property type="match status" value="1"/>
</dbReference>
<sequence>MMGNDIIIYNTEDGKAKINLQYEDGTVWLSQLEIAELFQTTKQNVSKHVKAIFLEGELEEKVVVNYKLTTTKHGAIANKTQSKQVAYYNLDMILAIGYRVRSIRGIQFRNYASSILKEYLIKGFAMDDERLKNLGGGNYFKELLERIRDIRSSEKVFYRQVLDLFATSIDYDAKNEEAKKFFATVQNKMHFAIHHHTASELIYSRVDGDKDFMGLSTFKGELPTLEEAKVAKNYLSAEELKSLNALVSGYLDFAERQAQREVKMTMKDWREHVDRILSATGEDLLIGNGRVSREMMVDKVNQEYRKYSSKTLSQVERDYLAEIKNIESIAGKGGKKDE</sequence>
<dbReference type="STRING" id="796943.HMPREF9625_00002"/>
<dbReference type="PANTHER" id="PTHR35810">
    <property type="entry name" value="CYTOPLASMIC PROTEIN-RELATED"/>
    <property type="match status" value="1"/>
</dbReference>
<protein>
    <recommendedName>
        <fullName evidence="3">Bro-N domain-containing protein</fullName>
    </recommendedName>
</protein>
<evidence type="ECO:0008006" key="3">
    <source>
        <dbReference type="Google" id="ProtNLM"/>
    </source>
</evidence>
<dbReference type="PATRIC" id="fig|796943.3.peg.2"/>
<gene>
    <name evidence="1" type="ORF">HMPREF9625_00002</name>
</gene>
<organism evidence="1 2">
    <name type="scientific">Oribacterium parvum ACB1</name>
    <dbReference type="NCBI Taxonomy" id="796943"/>
    <lineage>
        <taxon>Bacteria</taxon>
        <taxon>Bacillati</taxon>
        <taxon>Bacillota</taxon>
        <taxon>Clostridia</taxon>
        <taxon>Lachnospirales</taxon>
        <taxon>Lachnospiraceae</taxon>
        <taxon>Oribacterium</taxon>
    </lineage>
</organism>
<reference evidence="1" key="2">
    <citation type="submission" date="2013-03" db="EMBL/GenBank/DDBJ databases">
        <title>The Genome Sequence of Oribacterium sp. ACB1.</title>
        <authorList>
            <consortium name="The Broad Institute Genomics Platform"/>
            <consortium name="The Broad Institute Genome Sequencing Center for Infectious Disease"/>
            <person name="Earl A."/>
            <person name="Ward D."/>
            <person name="Feldgarden M."/>
            <person name="Gevers D."/>
            <person name="Sizova M."/>
            <person name="Hazen A."/>
            <person name="Epstein S."/>
            <person name="Walker B."/>
            <person name="Young S."/>
            <person name="Zeng Q."/>
            <person name="Gargeya S."/>
            <person name="Fitzgerald M."/>
            <person name="Haas B."/>
            <person name="Abouelleil A."/>
            <person name="Allen A.W."/>
            <person name="Alvarado L."/>
            <person name="Arachchi H.M."/>
            <person name="Berlin A.M."/>
            <person name="Chapman S.B."/>
            <person name="Gainer-Dewar J."/>
            <person name="Goldberg J."/>
            <person name="Griggs A."/>
            <person name="Gujja S."/>
            <person name="Hansen M."/>
            <person name="Howarth C."/>
            <person name="Imamovic A."/>
            <person name="Ireland A."/>
            <person name="Larimer J."/>
            <person name="McCowan C."/>
            <person name="Murphy C."/>
            <person name="Pearson M."/>
            <person name="Poon T.W."/>
            <person name="Priest M."/>
            <person name="Roberts A."/>
            <person name="Saif S."/>
            <person name="Shea T."/>
            <person name="Sisk P."/>
            <person name="Sykes S."/>
            <person name="Wortman J."/>
            <person name="Nusbaum C."/>
            <person name="Birren B."/>
        </authorList>
    </citation>
    <scope>NUCLEOTIDE SEQUENCE [LARGE SCALE GENOMIC DNA]</scope>
    <source>
        <strain evidence="1">ACB1</strain>
    </source>
</reference>
<proteinExistence type="predicted"/>
<comment type="caution">
    <text evidence="1">The sequence shown here is derived from an EMBL/GenBank/DDBJ whole genome shotgun (WGS) entry which is preliminary data.</text>
</comment>
<dbReference type="InterPro" id="IPR011204">
    <property type="entry name" value="Virulence_RhuM-like"/>
</dbReference>
<dbReference type="PIRSF" id="PIRSF015268">
    <property type="entry name" value="Virulence_RhuM"/>
    <property type="match status" value="1"/>
</dbReference>
<dbReference type="RefSeq" id="WP_009533879.1">
    <property type="nucleotide sequence ID" value="NZ_KE148312.1"/>
</dbReference>
<dbReference type="PANTHER" id="PTHR35810:SF1">
    <property type="entry name" value="CYTOPLASMIC PROTEIN"/>
    <property type="match status" value="1"/>
</dbReference>
<evidence type="ECO:0000313" key="1">
    <source>
        <dbReference type="EMBL" id="EHL14159.1"/>
    </source>
</evidence>
<keyword evidence="2" id="KW-1185">Reference proteome</keyword>
<reference evidence="1" key="1">
    <citation type="submission" date="2011-08" db="EMBL/GenBank/DDBJ databases">
        <authorList>
            <consortium name="The Broad Institute Genome Sequencing Platform"/>
            <person name="Earl A."/>
            <person name="Ward D."/>
            <person name="Feldgarden M."/>
            <person name="Gevers D."/>
            <person name="Sizova M."/>
            <person name="Hazen A."/>
            <person name="Epstein S."/>
            <person name="Young S.K."/>
            <person name="Zeng Q."/>
            <person name="Gargeya S."/>
            <person name="Fitzgerald M."/>
            <person name="Haas B."/>
            <person name="Abouelleil A."/>
            <person name="Alvarado L."/>
            <person name="Arachchi H.M."/>
            <person name="Berlin A."/>
            <person name="Brown A."/>
            <person name="Chapman S.B."/>
            <person name="Chen Z."/>
            <person name="Dunbar C."/>
            <person name="Freedman E."/>
            <person name="Gearin G."/>
            <person name="Gellesch M."/>
            <person name="Goldberg J."/>
            <person name="Griggs A."/>
            <person name="Gujja S."/>
            <person name="Heiman D."/>
            <person name="Howarth C."/>
            <person name="Larson L."/>
            <person name="Lui A."/>
            <person name="MacDonald P.J.P."/>
            <person name="Montmayeur A."/>
            <person name="Murphy C."/>
            <person name="Neiman D."/>
            <person name="Pearson M."/>
            <person name="Priest M."/>
            <person name="Roberts A."/>
            <person name="Saif S."/>
            <person name="Shea T."/>
            <person name="Shenoy N."/>
            <person name="Sisk P."/>
            <person name="Stolte C."/>
            <person name="Sykes S."/>
            <person name="Wortman J."/>
            <person name="Nusbaum C."/>
            <person name="Birren B."/>
        </authorList>
    </citation>
    <scope>NUCLEOTIDE SEQUENCE</scope>
    <source>
        <strain evidence="1">ACB1</strain>
    </source>
</reference>
<dbReference type="Proteomes" id="UP000018461">
    <property type="component" value="Unassembled WGS sequence"/>
</dbReference>